<dbReference type="Gene3D" id="1.10.10.800">
    <property type="match status" value="1"/>
</dbReference>
<gene>
    <name evidence="1" type="ORF">NCTC11545_01756</name>
</gene>
<dbReference type="InterPro" id="IPR029058">
    <property type="entry name" value="AB_hydrolase_fold"/>
</dbReference>
<sequence>MHAGKVLKKNYASYLPANNLDPKTITPKTPKFIAEYADFYRTKRGFHPRAVNSNPEHSWADTGMLALINMPILHYAAEMQTPALLVHGEKAHSRYFSEDAYKKIGSKDKELYIVPDATHVDLYDNQAGKIPFDKFEEFYKKNLTN</sequence>
<proteinExistence type="predicted"/>
<dbReference type="PANTHER" id="PTHR47751">
    <property type="entry name" value="SUPERFAMILY HYDROLASE, PUTATIVE (AFU_ORTHOLOGUE AFUA_2G16580)-RELATED"/>
    <property type="match status" value="1"/>
</dbReference>
<dbReference type="EMBL" id="UAVS01000006">
    <property type="protein sequence ID" value="SQA94566.1"/>
    <property type="molecule type" value="Genomic_DNA"/>
</dbReference>
<dbReference type="InterPro" id="IPR051411">
    <property type="entry name" value="Polyketide_trans_af380"/>
</dbReference>
<evidence type="ECO:0000313" key="2">
    <source>
        <dbReference type="Proteomes" id="UP000250169"/>
    </source>
</evidence>
<reference evidence="1 2" key="1">
    <citation type="submission" date="2018-06" db="EMBL/GenBank/DDBJ databases">
        <authorList>
            <consortium name="Pathogen Informatics"/>
            <person name="Doyle S."/>
        </authorList>
    </citation>
    <scope>NUCLEOTIDE SEQUENCE [LARGE SCALE GENOMIC DNA]</scope>
    <source>
        <strain evidence="1 2">NCTC11545</strain>
    </source>
</reference>
<accession>A0A2X2SN79</accession>
<evidence type="ECO:0000313" key="1">
    <source>
        <dbReference type="EMBL" id="SQA94566.1"/>
    </source>
</evidence>
<protein>
    <submittedName>
        <fullName evidence="1">Uncharacterized conserved protein</fullName>
    </submittedName>
</protein>
<organism evidence="1 2">
    <name type="scientific">Capnocytophaga ochracea</name>
    <dbReference type="NCBI Taxonomy" id="1018"/>
    <lineage>
        <taxon>Bacteria</taxon>
        <taxon>Pseudomonadati</taxon>
        <taxon>Bacteroidota</taxon>
        <taxon>Flavobacteriia</taxon>
        <taxon>Flavobacteriales</taxon>
        <taxon>Flavobacteriaceae</taxon>
        <taxon>Capnocytophaga</taxon>
    </lineage>
</organism>
<dbReference type="AlphaFoldDB" id="A0A2X2SN79"/>
<name>A0A2X2SN79_CAPOC</name>
<dbReference type="Proteomes" id="UP000250169">
    <property type="component" value="Unassembled WGS sequence"/>
</dbReference>
<dbReference type="PANTHER" id="PTHR47751:SF1">
    <property type="entry name" value="SUPERFAMILY HYDROLASE, PUTATIVE (AFU_ORTHOLOGUE AFUA_2G16580)-RELATED"/>
    <property type="match status" value="1"/>
</dbReference>
<dbReference type="SUPFAM" id="SSF53474">
    <property type="entry name" value="alpha/beta-Hydrolases"/>
    <property type="match status" value="1"/>
</dbReference>